<evidence type="ECO:0000313" key="3">
    <source>
        <dbReference type="Proteomes" id="UP000009100"/>
    </source>
</evidence>
<dbReference type="HOGENOM" id="CLU_665561_0_0_6"/>
<accession>B7VTV4</accession>
<dbReference type="eggNOG" id="ENOG5031MP5">
    <property type="taxonomic scope" value="Bacteria"/>
</dbReference>
<reference evidence="2 3" key="1">
    <citation type="submission" date="2009-02" db="EMBL/GenBank/DDBJ databases">
        <title>Vibrio splendidus str. LGP32 complete genome.</title>
        <authorList>
            <person name="Mazel D."/>
            <person name="Le Roux F."/>
        </authorList>
    </citation>
    <scope>NUCLEOTIDE SEQUENCE [LARGE SCALE GENOMIC DNA]</scope>
    <source>
        <strain evidence="2 3">LGP32</strain>
    </source>
</reference>
<keyword evidence="1" id="KW-0812">Transmembrane</keyword>
<protein>
    <submittedName>
        <fullName evidence="2">Uncharacterized protein</fullName>
    </submittedName>
</protein>
<proteinExistence type="predicted"/>
<dbReference type="STRING" id="575788.VS_II1017"/>
<dbReference type="SUPFAM" id="SSF82171">
    <property type="entry name" value="DPP6 N-terminal domain-like"/>
    <property type="match status" value="1"/>
</dbReference>
<evidence type="ECO:0000256" key="1">
    <source>
        <dbReference type="SAM" id="Phobius"/>
    </source>
</evidence>
<dbReference type="KEGG" id="vsp:VS_II1017"/>
<keyword evidence="1" id="KW-1133">Transmembrane helix</keyword>
<keyword evidence="1" id="KW-0472">Membrane</keyword>
<name>B7VTV4_VIBA3</name>
<dbReference type="AlphaFoldDB" id="B7VTV4"/>
<feature type="transmembrane region" description="Helical" evidence="1">
    <location>
        <begin position="17"/>
        <end position="35"/>
    </location>
</feature>
<evidence type="ECO:0000313" key="2">
    <source>
        <dbReference type="EMBL" id="CAV26883.1"/>
    </source>
</evidence>
<sequence>MVVVTSLENGLRMKNKILLGLGLTTVVVAGVGYIATKPYFDEKARIELLADQLESRINTRFNDGSKWRYRYSFEIPKNPKVGDWNTENVTLPQVLFTIENREDKSKVSYWALNIDGTDPQLLIPEGILPPAPNTGIDYAKYMSRSPNGRYLVIPQKDSTVLYDVSSGEITEISEVYGSTRHDIMWDTDSTQVVVKKRDELLLVKLDTKEVVKFTDVNGSWAEYLTSFAKPYLSQSEQAIYFSYEPGLAGFGCKGRKEEYLETFGESDVPKCGNTFVFDAQTLKLVDRGDFTPDSYDCNVWGGTYGDGFYCLGGAAYRSGRPSEKIGNFPATVDLLAFNDSDMWFVPVNGRNIRRVLHQPNENSPTTEMLYLYGAKGVKKSAFGFGFSRYVIEHKETDNWSESLYPLPTYADLEKAKAVLKERNHG</sequence>
<organism evidence="2 3">
    <name type="scientific">Vibrio atlanticus (strain LGP32)</name>
    <name type="common">Vibrio splendidus (strain Mel32)</name>
    <dbReference type="NCBI Taxonomy" id="575788"/>
    <lineage>
        <taxon>Bacteria</taxon>
        <taxon>Pseudomonadati</taxon>
        <taxon>Pseudomonadota</taxon>
        <taxon>Gammaproteobacteria</taxon>
        <taxon>Vibrionales</taxon>
        <taxon>Vibrionaceae</taxon>
        <taxon>Vibrio</taxon>
    </lineage>
</organism>
<dbReference type="EMBL" id="FM954973">
    <property type="protein sequence ID" value="CAV26883.1"/>
    <property type="molecule type" value="Genomic_DNA"/>
</dbReference>
<gene>
    <name evidence="2" type="ordered locus">VS_II1017</name>
</gene>
<dbReference type="Proteomes" id="UP000009100">
    <property type="component" value="Chromosome 2"/>
</dbReference>